<comment type="caution">
    <text evidence="2">The sequence shown here is derived from an EMBL/GenBank/DDBJ whole genome shotgun (WGS) entry which is preliminary data.</text>
</comment>
<keyword evidence="3" id="KW-1185">Reference proteome</keyword>
<reference evidence="2" key="1">
    <citation type="journal article" date="2023" name="J. Hazard. Mater.">
        <title>Anaerobic biodegradation of pyrene and benzo[a]pyrene by a new sulfate-reducing Desulforamulus aquiferis strain DSA.</title>
        <authorList>
            <person name="Zhang Z."/>
            <person name="Sun J."/>
            <person name="Gong X."/>
            <person name="Wang C."/>
            <person name="Wang H."/>
        </authorList>
    </citation>
    <scope>NUCLEOTIDE SEQUENCE</scope>
    <source>
        <strain evidence="2">DSA</strain>
    </source>
</reference>
<keyword evidence="1" id="KW-0472">Membrane</keyword>
<protein>
    <submittedName>
        <fullName evidence="2">Uncharacterized protein</fullName>
    </submittedName>
</protein>
<reference evidence="2" key="2">
    <citation type="submission" date="2023-03" db="EMBL/GenBank/DDBJ databases">
        <authorList>
            <person name="Zhang Z."/>
        </authorList>
    </citation>
    <scope>NUCLEOTIDE SEQUENCE</scope>
    <source>
        <strain evidence="2">DSA</strain>
    </source>
</reference>
<organism evidence="2 3">
    <name type="scientific">Desulforamulus aquiferis</name>
    <dbReference type="NCBI Taxonomy" id="1397668"/>
    <lineage>
        <taxon>Bacteria</taxon>
        <taxon>Bacillati</taxon>
        <taxon>Bacillota</taxon>
        <taxon>Clostridia</taxon>
        <taxon>Eubacteriales</taxon>
        <taxon>Peptococcaceae</taxon>
        <taxon>Desulforamulus</taxon>
    </lineage>
</organism>
<keyword evidence="1" id="KW-1133">Transmembrane helix</keyword>
<proteinExistence type="predicted"/>
<dbReference type="EMBL" id="JARPTC010000005">
    <property type="protein sequence ID" value="MDO7786535.1"/>
    <property type="molecule type" value="Genomic_DNA"/>
</dbReference>
<dbReference type="AlphaFoldDB" id="A0AAW7ZBD9"/>
<gene>
    <name evidence="2" type="ORF">P6N53_04780</name>
</gene>
<evidence type="ECO:0000256" key="1">
    <source>
        <dbReference type="SAM" id="Phobius"/>
    </source>
</evidence>
<feature type="transmembrane region" description="Helical" evidence="1">
    <location>
        <begin position="31"/>
        <end position="49"/>
    </location>
</feature>
<evidence type="ECO:0000313" key="3">
    <source>
        <dbReference type="Proteomes" id="UP001172911"/>
    </source>
</evidence>
<evidence type="ECO:0000313" key="2">
    <source>
        <dbReference type="EMBL" id="MDO7786535.1"/>
    </source>
</evidence>
<feature type="transmembrane region" description="Helical" evidence="1">
    <location>
        <begin position="7"/>
        <end position="25"/>
    </location>
</feature>
<accession>A0AAW7ZBD9</accession>
<dbReference type="Proteomes" id="UP001172911">
    <property type="component" value="Unassembled WGS sequence"/>
</dbReference>
<name>A0AAW7ZBD9_9FIRM</name>
<dbReference type="RefSeq" id="WP_304541584.1">
    <property type="nucleotide sequence ID" value="NZ_JARPTC010000005.1"/>
</dbReference>
<sequence>MNFDKQAALVGSIVLVGSAATQYFIYDHIDWAYSILMAIVFIILAPYITKKKK</sequence>
<keyword evidence="1" id="KW-0812">Transmembrane</keyword>